<proteinExistence type="inferred from homology"/>
<name>A0A6I8U7W5_AEDAE</name>
<comment type="subcellular location">
    <subcellularLocation>
        <location evidence="1">Secreted</location>
    </subcellularLocation>
</comment>
<evidence type="ECO:0000256" key="4">
    <source>
        <dbReference type="ARBA" id="ARBA00022729"/>
    </source>
</evidence>
<dbReference type="InParanoid" id="A0A6I8U7W5"/>
<dbReference type="PANTHER" id="PTHR11610">
    <property type="entry name" value="LIPASE"/>
    <property type="match status" value="1"/>
</dbReference>
<dbReference type="InterPro" id="IPR029058">
    <property type="entry name" value="AB_hydrolase_fold"/>
</dbReference>
<dbReference type="PANTHER" id="PTHR11610:SF149">
    <property type="entry name" value="FI01450P-RELATED"/>
    <property type="match status" value="1"/>
</dbReference>
<evidence type="ECO:0000313" key="7">
    <source>
        <dbReference type="EnsemblMetazoa" id="AAEL024981-PA"/>
    </source>
</evidence>
<dbReference type="GO" id="GO:0005615">
    <property type="term" value="C:extracellular space"/>
    <property type="evidence" value="ECO:0007669"/>
    <property type="project" value="TreeGrafter"/>
</dbReference>
<dbReference type="SUPFAM" id="SSF53474">
    <property type="entry name" value="alpha/beta-Hydrolases"/>
    <property type="match status" value="1"/>
</dbReference>
<dbReference type="OrthoDB" id="199913at2759"/>
<dbReference type="Gene3D" id="3.40.50.1820">
    <property type="entry name" value="alpha/beta hydrolase"/>
    <property type="match status" value="1"/>
</dbReference>
<evidence type="ECO:0000256" key="2">
    <source>
        <dbReference type="ARBA" id="ARBA00010701"/>
    </source>
</evidence>
<dbReference type="InterPro" id="IPR000734">
    <property type="entry name" value="TAG_lipase"/>
</dbReference>
<dbReference type="AlphaFoldDB" id="A0A6I8U7W5"/>
<dbReference type="InterPro" id="IPR013818">
    <property type="entry name" value="Lipase"/>
</dbReference>
<evidence type="ECO:0000259" key="6">
    <source>
        <dbReference type="Pfam" id="PF00151"/>
    </source>
</evidence>
<protein>
    <recommendedName>
        <fullName evidence="6">Lipase domain-containing protein</fullName>
    </recommendedName>
</protein>
<reference evidence="7" key="2">
    <citation type="submission" date="2020-05" db="UniProtKB">
        <authorList>
            <consortium name="EnsemblMetazoa"/>
        </authorList>
    </citation>
    <scope>IDENTIFICATION</scope>
    <source>
        <strain evidence="7">LVP_AGWG</strain>
    </source>
</reference>
<gene>
    <name evidence="7" type="primary">5566849</name>
</gene>
<feature type="domain" description="Lipase" evidence="6">
    <location>
        <begin position="128"/>
        <end position="392"/>
    </location>
</feature>
<accession>A0A6I8U7W5</accession>
<comment type="similarity">
    <text evidence="2 5">Belongs to the AB hydrolase superfamily. Lipase family.</text>
</comment>
<dbReference type="GO" id="GO:0017171">
    <property type="term" value="F:serine hydrolase activity"/>
    <property type="evidence" value="ECO:0007669"/>
    <property type="project" value="TreeGrafter"/>
</dbReference>
<organism evidence="7 8">
    <name type="scientific">Aedes aegypti</name>
    <name type="common">Yellowfever mosquito</name>
    <name type="synonym">Culex aegypti</name>
    <dbReference type="NCBI Taxonomy" id="7159"/>
    <lineage>
        <taxon>Eukaryota</taxon>
        <taxon>Metazoa</taxon>
        <taxon>Ecdysozoa</taxon>
        <taxon>Arthropoda</taxon>
        <taxon>Hexapoda</taxon>
        <taxon>Insecta</taxon>
        <taxon>Pterygota</taxon>
        <taxon>Neoptera</taxon>
        <taxon>Endopterygota</taxon>
        <taxon>Diptera</taxon>
        <taxon>Nematocera</taxon>
        <taxon>Culicoidea</taxon>
        <taxon>Culicidae</taxon>
        <taxon>Culicinae</taxon>
        <taxon>Aedini</taxon>
        <taxon>Aedes</taxon>
        <taxon>Stegomyia</taxon>
    </lineage>
</organism>
<evidence type="ECO:0000256" key="3">
    <source>
        <dbReference type="ARBA" id="ARBA00022525"/>
    </source>
</evidence>
<dbReference type="GO" id="GO:0016042">
    <property type="term" value="P:lipid catabolic process"/>
    <property type="evidence" value="ECO:0007669"/>
    <property type="project" value="TreeGrafter"/>
</dbReference>
<dbReference type="FunFam" id="3.40.50.1820:FF:000122">
    <property type="entry name" value="Vitellogenin-3-like Protein"/>
    <property type="match status" value="1"/>
</dbReference>
<evidence type="ECO:0000256" key="5">
    <source>
        <dbReference type="RuleBase" id="RU004262"/>
    </source>
</evidence>
<dbReference type="EnsemblMetazoa" id="AAEL024981-RA">
    <property type="protein sequence ID" value="AAEL024981-PA"/>
    <property type="gene ID" value="AAEL024981"/>
</dbReference>
<sequence length="398" mass="43607">MPITCQSSFDTAFIKMALLRNFCAFIIVLISILSASSLELLPKNILDKAKDITKANVRIGERLATNVPMLLPSLQEVSEFGKQSLLGYPFEAVALGIHSFCSAAVASNGTEPYFEPDLSLMNYVLMTESGNFSYPLSKAQDLWESPEFLRELDTVIVVTGWLTSINDEKNDAVTELYKAYRARGGHNFIVIDTVSQLTTLYTWSSFNTNALGNALGDGLAKLINYVPVRSIHVIGHSLGAHISGAAGRRFQILTGSDLPRITGLDPANPCFNEGESLSGLSRGDASWVDIIHSNVRVLGKRDPIGDIDFYPNGLNSIQPGCFTVVCSHSRAWQYYAESVYPGNENNFVGVKCNSLSAVVDKLCNAQTAIMGYNVNLKRKGSFFLRVNSEAPYGRKNDF</sequence>
<dbReference type="GO" id="GO:0016298">
    <property type="term" value="F:lipase activity"/>
    <property type="evidence" value="ECO:0007669"/>
    <property type="project" value="InterPro"/>
</dbReference>
<evidence type="ECO:0000313" key="8">
    <source>
        <dbReference type="Proteomes" id="UP000008820"/>
    </source>
</evidence>
<evidence type="ECO:0000256" key="1">
    <source>
        <dbReference type="ARBA" id="ARBA00004613"/>
    </source>
</evidence>
<dbReference type="PRINTS" id="PR00821">
    <property type="entry name" value="TAGLIPASE"/>
</dbReference>
<keyword evidence="4" id="KW-0732">Signal</keyword>
<keyword evidence="8" id="KW-1185">Reference proteome</keyword>
<dbReference type="Proteomes" id="UP000008820">
    <property type="component" value="Chromosome 3"/>
</dbReference>
<reference evidence="7 8" key="1">
    <citation type="submission" date="2017-06" db="EMBL/GenBank/DDBJ databases">
        <title>Aedes aegypti genome working group (AGWG) sequencing and assembly.</title>
        <authorList>
            <consortium name="Aedes aegypti Genome Working Group (AGWG)"/>
            <person name="Matthews B.J."/>
        </authorList>
    </citation>
    <scope>NUCLEOTIDE SEQUENCE [LARGE SCALE GENOMIC DNA]</scope>
    <source>
        <strain evidence="7 8">LVP_AGWG</strain>
    </source>
</reference>
<dbReference type="Pfam" id="PF00151">
    <property type="entry name" value="Lipase"/>
    <property type="match status" value="1"/>
</dbReference>
<keyword evidence="3" id="KW-0964">Secreted</keyword>